<dbReference type="InterPro" id="IPR050111">
    <property type="entry name" value="C-type_lectin/snaclec_domain"/>
</dbReference>
<dbReference type="Proteomes" id="UP000515146">
    <property type="component" value="Unplaced"/>
</dbReference>
<organism evidence="3 4">
    <name type="scientific">Dermatophagoides pteronyssinus</name>
    <name type="common">European house dust mite</name>
    <dbReference type="NCBI Taxonomy" id="6956"/>
    <lineage>
        <taxon>Eukaryota</taxon>
        <taxon>Metazoa</taxon>
        <taxon>Ecdysozoa</taxon>
        <taxon>Arthropoda</taxon>
        <taxon>Chelicerata</taxon>
        <taxon>Arachnida</taxon>
        <taxon>Acari</taxon>
        <taxon>Acariformes</taxon>
        <taxon>Sarcoptiformes</taxon>
        <taxon>Astigmata</taxon>
        <taxon>Psoroptidia</taxon>
        <taxon>Analgoidea</taxon>
        <taxon>Pyroglyphidae</taxon>
        <taxon>Dermatophagoidinae</taxon>
        <taxon>Dermatophagoides</taxon>
    </lineage>
</organism>
<keyword evidence="1" id="KW-0812">Transmembrane</keyword>
<name>A0A6P6XND1_DERPT</name>
<dbReference type="Gene3D" id="3.10.100.10">
    <property type="entry name" value="Mannose-Binding Protein A, subunit A"/>
    <property type="match status" value="1"/>
</dbReference>
<dbReference type="InterPro" id="IPR016187">
    <property type="entry name" value="CTDL_fold"/>
</dbReference>
<dbReference type="PROSITE" id="PS50041">
    <property type="entry name" value="C_TYPE_LECTIN_2"/>
    <property type="match status" value="1"/>
</dbReference>
<accession>A0A6P6XND1</accession>
<evidence type="ECO:0000259" key="2">
    <source>
        <dbReference type="PROSITE" id="PS50041"/>
    </source>
</evidence>
<proteinExistence type="predicted"/>
<dbReference type="KEGG" id="dpte:113788999"/>
<dbReference type="RefSeq" id="XP_027194278.1">
    <property type="nucleotide sequence ID" value="XM_027338477.1"/>
</dbReference>
<evidence type="ECO:0000313" key="4">
    <source>
        <dbReference type="RefSeq" id="XP_027194278.1"/>
    </source>
</evidence>
<gene>
    <name evidence="4" type="primary">LOC113788999</name>
</gene>
<feature type="non-terminal residue" evidence="4">
    <location>
        <position position="296"/>
    </location>
</feature>
<dbReference type="Pfam" id="PF00059">
    <property type="entry name" value="Lectin_C"/>
    <property type="match status" value="1"/>
</dbReference>
<evidence type="ECO:0000256" key="1">
    <source>
        <dbReference type="SAM" id="Phobius"/>
    </source>
</evidence>
<keyword evidence="1" id="KW-0472">Membrane</keyword>
<dbReference type="CDD" id="cd00037">
    <property type="entry name" value="CLECT"/>
    <property type="match status" value="1"/>
</dbReference>
<dbReference type="SUPFAM" id="SSF56436">
    <property type="entry name" value="C-type lectin-like"/>
    <property type="match status" value="1"/>
</dbReference>
<feature type="transmembrane region" description="Helical" evidence="1">
    <location>
        <begin position="273"/>
        <end position="295"/>
    </location>
</feature>
<keyword evidence="3" id="KW-1185">Reference proteome</keyword>
<protein>
    <submittedName>
        <fullName evidence="4">Uncharacterized protein LOC113788999</fullName>
    </submittedName>
</protein>
<sequence length="296" mass="35248">MKRLNLVILMLIMIIIEFDLIIMKKTSSLPTNDNDDDDDGDGEELIFTETEIDHQRNARMLMKQNSNDSCGGENWFQFKNKCYLFHHDLSGASFHEAINICERYHHAHLLQIESIDENKFLQTYLFEKLQLKFSIWLGLIRINVTNFLWLYNRHPLYRLNDNQSTVKTIVDDNDNHHDQWSSYTNWAPNEPNNLDSKHYCVVMSSEKSKLLFGHWYDVECSKVFLVVCERNNHNQDFSNENDTIFNFLTNQNDDDHHHHQIDTSINSNDIHRLIHLLSINLFIWIILFIIIAIWFF</sequence>
<dbReference type="InterPro" id="IPR016186">
    <property type="entry name" value="C-type_lectin-like/link_sf"/>
</dbReference>
<dbReference type="SMART" id="SM00034">
    <property type="entry name" value="CLECT"/>
    <property type="match status" value="1"/>
</dbReference>
<evidence type="ECO:0000313" key="3">
    <source>
        <dbReference type="Proteomes" id="UP000515146"/>
    </source>
</evidence>
<dbReference type="OrthoDB" id="6507960at2759"/>
<dbReference type="PANTHER" id="PTHR22803">
    <property type="entry name" value="MANNOSE, PHOSPHOLIPASE, LECTIN RECEPTOR RELATED"/>
    <property type="match status" value="1"/>
</dbReference>
<dbReference type="InterPro" id="IPR001304">
    <property type="entry name" value="C-type_lectin-like"/>
</dbReference>
<keyword evidence="1" id="KW-1133">Transmembrane helix</keyword>
<dbReference type="AlphaFoldDB" id="A0A6P6XND1"/>
<dbReference type="InParanoid" id="A0A6P6XND1"/>
<feature type="transmembrane region" description="Helical" evidence="1">
    <location>
        <begin position="6"/>
        <end position="23"/>
    </location>
</feature>
<feature type="domain" description="C-type lectin" evidence="2">
    <location>
        <begin position="78"/>
        <end position="229"/>
    </location>
</feature>
<reference evidence="4" key="1">
    <citation type="submission" date="2025-08" db="UniProtKB">
        <authorList>
            <consortium name="RefSeq"/>
        </authorList>
    </citation>
    <scope>IDENTIFICATION</scope>
    <source>
        <strain evidence="4">Airmid</strain>
    </source>
</reference>